<protein>
    <submittedName>
        <fullName evidence="2">Uncharacterized protein</fullName>
    </submittedName>
</protein>
<dbReference type="Proteomes" id="UP000016666">
    <property type="component" value="Chromosome 5"/>
</dbReference>
<evidence type="ECO:0000313" key="3">
    <source>
        <dbReference type="Proteomes" id="UP000016666"/>
    </source>
</evidence>
<comment type="similarity">
    <text evidence="1">Belongs to the TCP11 family.</text>
</comment>
<dbReference type="PANTHER" id="PTHR12832:SF15">
    <property type="entry name" value="T-COMPLEX PROTEIN 11-LIKE PROTEIN 1"/>
    <property type="match status" value="1"/>
</dbReference>
<proteinExistence type="inferred from homology"/>
<accession>A0A493TC19</accession>
<reference evidence="2" key="2">
    <citation type="submission" date="2025-08" db="UniProtKB">
        <authorList>
            <consortium name="Ensembl"/>
        </authorList>
    </citation>
    <scope>IDENTIFICATION</scope>
</reference>
<evidence type="ECO:0000313" key="2">
    <source>
        <dbReference type="Ensembl" id="ENSAPLP00000023419.1"/>
    </source>
</evidence>
<dbReference type="GO" id="GO:0007165">
    <property type="term" value="P:signal transduction"/>
    <property type="evidence" value="ECO:0007669"/>
    <property type="project" value="TreeGrafter"/>
</dbReference>
<dbReference type="GeneTree" id="ENSGT00940000157402"/>
<dbReference type="PANTHER" id="PTHR12832">
    <property type="entry name" value="TESTIS-SPECIFIC PROTEIN PBS13 T-COMPLEX 11"/>
    <property type="match status" value="1"/>
</dbReference>
<keyword evidence="3" id="KW-1185">Reference proteome</keyword>
<dbReference type="Ensembl" id="ENSAPLT00000042276.1">
    <property type="protein sequence ID" value="ENSAPLP00000023419.1"/>
    <property type="gene ID" value="ENSAPLG00000026679.1"/>
</dbReference>
<dbReference type="InterPro" id="IPR008862">
    <property type="entry name" value="Tcp11"/>
</dbReference>
<organism evidence="2 3">
    <name type="scientific">Anas platyrhynchos platyrhynchos</name>
    <name type="common">Northern mallard</name>
    <dbReference type="NCBI Taxonomy" id="8840"/>
    <lineage>
        <taxon>Eukaryota</taxon>
        <taxon>Metazoa</taxon>
        <taxon>Chordata</taxon>
        <taxon>Craniata</taxon>
        <taxon>Vertebrata</taxon>
        <taxon>Euteleostomi</taxon>
        <taxon>Archelosauria</taxon>
        <taxon>Archosauria</taxon>
        <taxon>Dinosauria</taxon>
        <taxon>Saurischia</taxon>
        <taxon>Theropoda</taxon>
        <taxon>Coelurosauria</taxon>
        <taxon>Aves</taxon>
        <taxon>Neognathae</taxon>
        <taxon>Galloanserae</taxon>
        <taxon>Anseriformes</taxon>
        <taxon>Anatidae</taxon>
        <taxon>Anatinae</taxon>
        <taxon>Anas</taxon>
    </lineage>
</organism>
<reference evidence="2" key="3">
    <citation type="submission" date="2025-09" db="UniProtKB">
        <authorList>
            <consortium name="Ensembl"/>
        </authorList>
    </citation>
    <scope>IDENTIFICATION</scope>
</reference>
<dbReference type="STRING" id="8840.ENSAPLP00000023419"/>
<evidence type="ECO:0000256" key="1">
    <source>
        <dbReference type="ARBA" id="ARBA00010954"/>
    </source>
</evidence>
<name>A0A493TC19_ANAPP</name>
<reference evidence="2 3" key="1">
    <citation type="submission" date="2017-10" db="EMBL/GenBank/DDBJ databases">
        <title>A new Pekin duck reference genome.</title>
        <authorList>
            <person name="Hou Z.-C."/>
            <person name="Zhou Z.-K."/>
            <person name="Zhu F."/>
            <person name="Hou S.-S."/>
        </authorList>
    </citation>
    <scope>NUCLEOTIDE SEQUENCE [LARGE SCALE GENOMIC DNA]</scope>
</reference>
<sequence>SGLEKKVRDIVHKAFWDCLEAQLKEDPPTYDHAIKLLGEIKETLLSFLLPGHTRLRNQITEVLDLDLIKQEAENGFATNTVLNLSAILKKMHQYLSRKTAFHVNTSSF</sequence>
<dbReference type="Pfam" id="PF05794">
    <property type="entry name" value="Tcp11"/>
    <property type="match status" value="1"/>
</dbReference>
<dbReference type="AlphaFoldDB" id="A0A493TC19"/>